<proteinExistence type="predicted"/>
<dbReference type="NCBIfam" id="TIGR03557">
    <property type="entry name" value="F420_G6P_family"/>
    <property type="match status" value="1"/>
</dbReference>
<comment type="caution">
    <text evidence="3">The sequence shown here is derived from an EMBL/GenBank/DDBJ whole genome shotgun (WGS) entry which is preliminary data.</text>
</comment>
<dbReference type="Gene3D" id="3.20.20.30">
    <property type="entry name" value="Luciferase-like domain"/>
    <property type="match status" value="1"/>
</dbReference>
<dbReference type="CDD" id="cd01097">
    <property type="entry name" value="Tetrahydromethanopterin_reductase"/>
    <property type="match status" value="1"/>
</dbReference>
<evidence type="ECO:0000259" key="2">
    <source>
        <dbReference type="Pfam" id="PF00296"/>
    </source>
</evidence>
<dbReference type="InterPro" id="IPR036661">
    <property type="entry name" value="Luciferase-like_sf"/>
</dbReference>
<dbReference type="Pfam" id="PF00296">
    <property type="entry name" value="Bac_luciferase"/>
    <property type="match status" value="1"/>
</dbReference>
<dbReference type="Proteomes" id="UP000642748">
    <property type="component" value="Unassembled WGS sequence"/>
</dbReference>
<organism evidence="3 4">
    <name type="scientific">Rugosimonospora africana</name>
    <dbReference type="NCBI Taxonomy" id="556532"/>
    <lineage>
        <taxon>Bacteria</taxon>
        <taxon>Bacillati</taxon>
        <taxon>Actinomycetota</taxon>
        <taxon>Actinomycetes</taxon>
        <taxon>Micromonosporales</taxon>
        <taxon>Micromonosporaceae</taxon>
        <taxon>Rugosimonospora</taxon>
    </lineage>
</organism>
<evidence type="ECO:0000313" key="4">
    <source>
        <dbReference type="Proteomes" id="UP000642748"/>
    </source>
</evidence>
<keyword evidence="4" id="KW-1185">Reference proteome</keyword>
<accession>A0A8J3VPZ9</accession>
<dbReference type="AlphaFoldDB" id="A0A8J3VPZ9"/>
<dbReference type="PANTHER" id="PTHR43244:SF1">
    <property type="entry name" value="5,10-METHYLENETETRAHYDROMETHANOPTERIN REDUCTASE"/>
    <property type="match status" value="1"/>
</dbReference>
<evidence type="ECO:0000313" key="3">
    <source>
        <dbReference type="EMBL" id="GIH14472.1"/>
    </source>
</evidence>
<dbReference type="SUPFAM" id="SSF51679">
    <property type="entry name" value="Bacterial luciferase-like"/>
    <property type="match status" value="1"/>
</dbReference>
<dbReference type="RefSeq" id="WP_203918140.1">
    <property type="nucleotide sequence ID" value="NZ_BONZ01000025.1"/>
</dbReference>
<name>A0A8J3VPZ9_9ACTN</name>
<protein>
    <submittedName>
        <fullName evidence="3">LLM class F420-dependent oxidoreductase</fullName>
    </submittedName>
</protein>
<evidence type="ECO:0000256" key="1">
    <source>
        <dbReference type="ARBA" id="ARBA00023002"/>
    </source>
</evidence>
<sequence length="315" mass="34007">MRIGYGLSTEEYRPADLIRQAELAQEAGFASLWVADHFHPWTGEQGQASFVWSLIGALAQATTLPIITGVTCPIVRTHPVIVAHAAATCAVLTEGRFTLGVGTGEALNEHVLGDRWPRAGQRLEMLEEAIGVMRALWSGRVVNRRGTYYTVENARLYTLPETPVPVYVSGLGRRSVGLAARVGDGYVATRPEADGVTRFREAGGGDKPAVAGAKACWAKTADEARDIAHRLWASESLTGELNRLLPTPEDFEQAVRLVTPEMVTMPCGPDAGPHVAAARAYRDAGFDTLHVGAVGPHYREMIKLYRDEVIPALAG</sequence>
<dbReference type="GO" id="GO:0016705">
    <property type="term" value="F:oxidoreductase activity, acting on paired donors, with incorporation or reduction of molecular oxygen"/>
    <property type="evidence" value="ECO:0007669"/>
    <property type="project" value="InterPro"/>
</dbReference>
<feature type="domain" description="Luciferase-like" evidence="2">
    <location>
        <begin position="6"/>
        <end position="287"/>
    </location>
</feature>
<dbReference type="InterPro" id="IPR011251">
    <property type="entry name" value="Luciferase-like_dom"/>
</dbReference>
<gene>
    <name evidence="3" type="ORF">Raf01_26440</name>
</gene>
<dbReference type="InterPro" id="IPR050564">
    <property type="entry name" value="F420-G6PD/mer"/>
</dbReference>
<reference evidence="3" key="1">
    <citation type="submission" date="2021-01" db="EMBL/GenBank/DDBJ databases">
        <title>Whole genome shotgun sequence of Rugosimonospora africana NBRC 104875.</title>
        <authorList>
            <person name="Komaki H."/>
            <person name="Tamura T."/>
        </authorList>
    </citation>
    <scope>NUCLEOTIDE SEQUENCE</scope>
    <source>
        <strain evidence="3">NBRC 104875</strain>
    </source>
</reference>
<dbReference type="PANTHER" id="PTHR43244">
    <property type="match status" value="1"/>
</dbReference>
<dbReference type="EMBL" id="BONZ01000025">
    <property type="protein sequence ID" value="GIH14472.1"/>
    <property type="molecule type" value="Genomic_DNA"/>
</dbReference>
<keyword evidence="1" id="KW-0560">Oxidoreductase</keyword>
<dbReference type="InterPro" id="IPR019945">
    <property type="entry name" value="F420_G6P_DH-rel"/>
</dbReference>